<accession>A0ABV4AA49</accession>
<name>A0ABV4AA49_9ENTR</name>
<proteinExistence type="predicted"/>
<organism evidence="1 2">
    <name type="scientific">Pseudenterobacter timonensis</name>
    <dbReference type="NCBI Taxonomy" id="1755099"/>
    <lineage>
        <taxon>Bacteria</taxon>
        <taxon>Pseudomonadati</taxon>
        <taxon>Pseudomonadota</taxon>
        <taxon>Gammaproteobacteria</taxon>
        <taxon>Enterobacterales</taxon>
        <taxon>Enterobacteriaceae</taxon>
        <taxon>Pseudenterobacter</taxon>
    </lineage>
</organism>
<reference evidence="1 2" key="1">
    <citation type="submission" date="2024-03" db="EMBL/GenBank/DDBJ databases">
        <title>Role of Flies in the Dissemination of Carbapenem-Resistant Enterobacteriaceae (CRE): An Epidemiological and Genomic Study in China.</title>
        <authorList>
            <person name="Chen K."/>
            <person name="Zhang R."/>
            <person name="Chen S."/>
        </authorList>
    </citation>
    <scope>NUCLEOTIDE SEQUENCE [LARGE SCALE GENOMIC DNA]</scope>
    <source>
        <strain evidence="2">fly-313</strain>
    </source>
</reference>
<comment type="caution">
    <text evidence="1">The sequence shown here is derived from an EMBL/GenBank/DDBJ whole genome shotgun (WGS) entry which is preliminary data.</text>
</comment>
<protein>
    <submittedName>
        <fullName evidence="1">Uncharacterized protein</fullName>
    </submittedName>
</protein>
<evidence type="ECO:0000313" key="2">
    <source>
        <dbReference type="Proteomes" id="UP001561463"/>
    </source>
</evidence>
<sequence>MSVKPVAIQFIRREEVNLAAVLQKVSLIVREGDGLRVEYSLGEEGWERDKPVLEAKAPVRGCAV</sequence>
<dbReference type="Proteomes" id="UP001561463">
    <property type="component" value="Unassembled WGS sequence"/>
</dbReference>
<keyword evidence="2" id="KW-1185">Reference proteome</keyword>
<evidence type="ECO:0000313" key="1">
    <source>
        <dbReference type="EMBL" id="MEX9254346.1"/>
    </source>
</evidence>
<gene>
    <name evidence="1" type="ORF">AB7Z85_17805</name>
</gene>
<dbReference type="EMBL" id="JBFZPZ010000017">
    <property type="protein sequence ID" value="MEX9254346.1"/>
    <property type="molecule type" value="Genomic_DNA"/>
</dbReference>
<dbReference type="RefSeq" id="WP_369498634.1">
    <property type="nucleotide sequence ID" value="NZ_JBFZPZ010000017.1"/>
</dbReference>